<organism evidence="2 3">
    <name type="scientific">Massilia antarctica</name>
    <dbReference type="NCBI Taxonomy" id="2765360"/>
    <lineage>
        <taxon>Bacteria</taxon>
        <taxon>Pseudomonadati</taxon>
        <taxon>Pseudomonadota</taxon>
        <taxon>Betaproteobacteria</taxon>
        <taxon>Burkholderiales</taxon>
        <taxon>Oxalobacteraceae</taxon>
        <taxon>Telluria group</taxon>
        <taxon>Massilia</taxon>
    </lineage>
</organism>
<sequence length="242" mass="27021">MLHKNDLLYYPAQARTVRILWIDRAAKVAYTFELGAKGAHPELAALPALSSDVREQRARLLATDPHAAGGDTAALPARHRQVRDRAWGVVQALVADEPAIYQARRRGRMVMLQSALHGVSHPSIYRYLRRYWERGQHPDALLPDYRNSGAPGKTRGSSANVKRGRPRKSGSHPGLNADDGIRRTFHAAVARYSATHAEFSRRGAYRQMIQDFFDTRDAELLPTFGQFNYWIGKDAPVAGTPA</sequence>
<reference evidence="2 3" key="1">
    <citation type="submission" date="2020-11" db="EMBL/GenBank/DDBJ databases">
        <authorList>
            <person name="Sun Q."/>
        </authorList>
    </citation>
    <scope>NUCLEOTIDE SEQUENCE [LARGE SCALE GENOMIC DNA]</scope>
    <source>
        <strain evidence="2 3">P8398</strain>
    </source>
</reference>
<evidence type="ECO:0008006" key="4">
    <source>
        <dbReference type="Google" id="ProtNLM"/>
    </source>
</evidence>
<protein>
    <recommendedName>
        <fullName evidence="4">Transposase</fullName>
    </recommendedName>
</protein>
<feature type="region of interest" description="Disordered" evidence="1">
    <location>
        <begin position="140"/>
        <end position="179"/>
    </location>
</feature>
<dbReference type="RefSeq" id="WP_206089357.1">
    <property type="nucleotide sequence ID" value="NZ_CP065053.1"/>
</dbReference>
<dbReference type="EMBL" id="CP065053">
    <property type="protein sequence ID" value="QPI49705.1"/>
    <property type="molecule type" value="Genomic_DNA"/>
</dbReference>
<name>A0AA48WEB5_9BURK</name>
<accession>A0AA48WEB5</accession>
<evidence type="ECO:0000313" key="2">
    <source>
        <dbReference type="EMBL" id="QPI49705.1"/>
    </source>
</evidence>
<evidence type="ECO:0000256" key="1">
    <source>
        <dbReference type="SAM" id="MobiDB-lite"/>
    </source>
</evidence>
<dbReference type="Proteomes" id="UP000662888">
    <property type="component" value="Chromosome"/>
</dbReference>
<proteinExistence type="predicted"/>
<keyword evidence="3" id="KW-1185">Reference proteome</keyword>
<gene>
    <name evidence="2" type="ORF">IV454_30525</name>
</gene>
<evidence type="ECO:0000313" key="3">
    <source>
        <dbReference type="Proteomes" id="UP000662888"/>
    </source>
</evidence>